<evidence type="ECO:0000256" key="7">
    <source>
        <dbReference type="ARBA" id="ARBA00022984"/>
    </source>
</evidence>
<keyword evidence="3" id="KW-0328">Glycosyltransferase</keyword>
<evidence type="ECO:0000313" key="12">
    <source>
        <dbReference type="Proteomes" id="UP000481643"/>
    </source>
</evidence>
<dbReference type="GO" id="GO:0005576">
    <property type="term" value="C:extracellular region"/>
    <property type="evidence" value="ECO:0007669"/>
    <property type="project" value="TreeGrafter"/>
</dbReference>
<protein>
    <submittedName>
        <fullName evidence="11">L,D-transpeptidase</fullName>
    </submittedName>
</protein>
<proteinExistence type="inferred from homology"/>
<evidence type="ECO:0000313" key="11">
    <source>
        <dbReference type="EMBL" id="KAB2676532.1"/>
    </source>
</evidence>
<keyword evidence="6 9" id="KW-0133">Cell shape</keyword>
<comment type="similarity">
    <text evidence="2">Belongs to the YkuD family.</text>
</comment>
<evidence type="ECO:0000256" key="5">
    <source>
        <dbReference type="ARBA" id="ARBA00022801"/>
    </source>
</evidence>
<dbReference type="Pfam" id="PF03734">
    <property type="entry name" value="YkuD"/>
    <property type="match status" value="1"/>
</dbReference>
<keyword evidence="7 9" id="KW-0573">Peptidoglycan synthesis</keyword>
<dbReference type="InterPro" id="IPR005490">
    <property type="entry name" value="LD_TPept_cat_dom"/>
</dbReference>
<dbReference type="FunFam" id="2.40.440.10:FF:000002">
    <property type="entry name" value="L,D-transpeptidase ErfK/SrfK"/>
    <property type="match status" value="1"/>
</dbReference>
<evidence type="ECO:0000256" key="1">
    <source>
        <dbReference type="ARBA" id="ARBA00004752"/>
    </source>
</evidence>
<dbReference type="AlphaFoldDB" id="A0A6L3Y582"/>
<dbReference type="PANTHER" id="PTHR30582:SF24">
    <property type="entry name" value="L,D-TRANSPEPTIDASE ERFK_SRFK-RELATED"/>
    <property type="match status" value="1"/>
</dbReference>
<dbReference type="Proteomes" id="UP000481643">
    <property type="component" value="Unassembled WGS sequence"/>
</dbReference>
<feature type="domain" description="L,D-TPase catalytic" evidence="10">
    <location>
        <begin position="51"/>
        <end position="188"/>
    </location>
</feature>
<dbReference type="RefSeq" id="WP_151653996.1">
    <property type="nucleotide sequence ID" value="NZ_WBVX01000046.1"/>
</dbReference>
<evidence type="ECO:0000256" key="2">
    <source>
        <dbReference type="ARBA" id="ARBA00005992"/>
    </source>
</evidence>
<dbReference type="GO" id="GO:0071555">
    <property type="term" value="P:cell wall organization"/>
    <property type="evidence" value="ECO:0007669"/>
    <property type="project" value="UniProtKB-UniRule"/>
</dbReference>
<name>A0A6L3Y582_9HYPH</name>
<dbReference type="PROSITE" id="PS52029">
    <property type="entry name" value="LD_TPASE"/>
    <property type="match status" value="1"/>
</dbReference>
<accession>A0A6L3Y582</accession>
<dbReference type="GO" id="GO:0016757">
    <property type="term" value="F:glycosyltransferase activity"/>
    <property type="evidence" value="ECO:0007669"/>
    <property type="project" value="UniProtKB-KW"/>
</dbReference>
<keyword evidence="8 9" id="KW-0961">Cell wall biogenesis/degradation</keyword>
<keyword evidence="4" id="KW-0808">Transferase</keyword>
<dbReference type="GO" id="GO:0008360">
    <property type="term" value="P:regulation of cell shape"/>
    <property type="evidence" value="ECO:0007669"/>
    <property type="project" value="UniProtKB-UniRule"/>
</dbReference>
<keyword evidence="5" id="KW-0378">Hydrolase</keyword>
<dbReference type="Gene3D" id="2.40.440.10">
    <property type="entry name" value="L,D-transpeptidase catalytic domain-like"/>
    <property type="match status" value="1"/>
</dbReference>
<dbReference type="EMBL" id="WBVX01000046">
    <property type="protein sequence ID" value="KAB2676532.1"/>
    <property type="molecule type" value="Genomic_DNA"/>
</dbReference>
<dbReference type="PROSITE" id="PS51257">
    <property type="entry name" value="PROKAR_LIPOPROTEIN"/>
    <property type="match status" value="1"/>
</dbReference>
<sequence length="189" mass="20188">MNLNRRFFVFGGIVALSGCQTAAPTDDAKTVRTDRVSARRVVAYETTERPGTIIVEPSNYTLYLVQPEGKAIAYPVGVGKAGHSFSGRATIARKAEWPTWTPTANMIAADPVGRGSLAGGVQGGAANPLGARALYLYQGGRDTLYRIHGTNDPASIGKSVSSGCIRMFDRDVIELYDRVPQGSQVIVRA</sequence>
<dbReference type="PANTHER" id="PTHR30582">
    <property type="entry name" value="L,D-TRANSPEPTIDASE"/>
    <property type="match status" value="1"/>
</dbReference>
<dbReference type="GO" id="GO:0071972">
    <property type="term" value="F:peptidoglycan L,D-transpeptidase activity"/>
    <property type="evidence" value="ECO:0007669"/>
    <property type="project" value="TreeGrafter"/>
</dbReference>
<reference evidence="11 12" key="1">
    <citation type="submission" date="2019-09" db="EMBL/GenBank/DDBJ databases">
        <title>Taxonomic organization of the family Brucellaceae based on a phylogenomic approach.</title>
        <authorList>
            <person name="Leclercq S."/>
            <person name="Cloeckaert A."/>
            <person name="Zygmunt M.S."/>
        </authorList>
    </citation>
    <scope>NUCLEOTIDE SEQUENCE [LARGE SCALE GENOMIC DNA]</scope>
    <source>
        <strain evidence="11 12">WS1830</strain>
    </source>
</reference>
<feature type="active site" description="Proton donor/acceptor" evidence="9">
    <location>
        <position position="148"/>
    </location>
</feature>
<dbReference type="InterPro" id="IPR038063">
    <property type="entry name" value="Transpep_catalytic_dom"/>
</dbReference>
<dbReference type="GO" id="GO:0018104">
    <property type="term" value="P:peptidoglycan-protein cross-linking"/>
    <property type="evidence" value="ECO:0007669"/>
    <property type="project" value="TreeGrafter"/>
</dbReference>
<gene>
    <name evidence="11" type="ORF">F9L08_26430</name>
</gene>
<dbReference type="SUPFAM" id="SSF141523">
    <property type="entry name" value="L,D-transpeptidase catalytic domain-like"/>
    <property type="match status" value="1"/>
</dbReference>
<dbReference type="UniPathway" id="UPA00219"/>
<evidence type="ECO:0000256" key="6">
    <source>
        <dbReference type="ARBA" id="ARBA00022960"/>
    </source>
</evidence>
<feature type="active site" description="Nucleophile" evidence="9">
    <location>
        <position position="164"/>
    </location>
</feature>
<comment type="caution">
    <text evidence="11">The sequence shown here is derived from an EMBL/GenBank/DDBJ whole genome shotgun (WGS) entry which is preliminary data.</text>
</comment>
<evidence type="ECO:0000256" key="8">
    <source>
        <dbReference type="ARBA" id="ARBA00023316"/>
    </source>
</evidence>
<evidence type="ECO:0000256" key="4">
    <source>
        <dbReference type="ARBA" id="ARBA00022679"/>
    </source>
</evidence>
<organism evidence="11 12">
    <name type="scientific">Brucella tritici</name>
    <dbReference type="NCBI Taxonomy" id="94626"/>
    <lineage>
        <taxon>Bacteria</taxon>
        <taxon>Pseudomonadati</taxon>
        <taxon>Pseudomonadota</taxon>
        <taxon>Alphaproteobacteria</taxon>
        <taxon>Hyphomicrobiales</taxon>
        <taxon>Brucellaceae</taxon>
        <taxon>Brucella/Ochrobactrum group</taxon>
        <taxon>Brucella</taxon>
    </lineage>
</organism>
<evidence type="ECO:0000256" key="9">
    <source>
        <dbReference type="PROSITE-ProRule" id="PRU01373"/>
    </source>
</evidence>
<evidence type="ECO:0000259" key="10">
    <source>
        <dbReference type="PROSITE" id="PS52029"/>
    </source>
</evidence>
<dbReference type="CDD" id="cd16913">
    <property type="entry name" value="YkuD_like"/>
    <property type="match status" value="1"/>
</dbReference>
<dbReference type="InterPro" id="IPR050979">
    <property type="entry name" value="LD-transpeptidase"/>
</dbReference>
<evidence type="ECO:0000256" key="3">
    <source>
        <dbReference type="ARBA" id="ARBA00022676"/>
    </source>
</evidence>
<comment type="pathway">
    <text evidence="1 9">Cell wall biogenesis; peptidoglycan biosynthesis.</text>
</comment>